<dbReference type="InterPro" id="IPR001063">
    <property type="entry name" value="Ribosomal_uL22"/>
</dbReference>
<comment type="subunit">
    <text evidence="4 6">Part of the 50S ribosomal subunit.</text>
</comment>
<sequence length="151" mass="17015">MPEWGYSTPLARLDNAVKASVREVDVSPKWAREVCQAVKGLTIAEAKKLMEDVVAQRRMIPYRRYRKKRAHHAQTKGPGGYPVKVAKVMLKLLDSLEANAEFKGLDVDRVKIVHAAAHKGRVITKFIERAFGRSTPYNKTLVHIEVVGLQI</sequence>
<dbReference type="InterPro" id="IPR036394">
    <property type="entry name" value="Ribosomal_uL22_sf"/>
</dbReference>
<evidence type="ECO:0000256" key="4">
    <source>
        <dbReference type="HAMAP-Rule" id="MF_01331"/>
    </source>
</evidence>
<keyword evidence="3 4" id="KW-0687">Ribonucleoprotein</keyword>
<comment type="caution">
    <text evidence="7">The sequence shown here is derived from an EMBL/GenBank/DDBJ whole genome shotgun (WGS) entry which is preliminary data.</text>
</comment>
<evidence type="ECO:0000256" key="6">
    <source>
        <dbReference type="RuleBase" id="RU004007"/>
    </source>
</evidence>
<dbReference type="InterPro" id="IPR057265">
    <property type="entry name" value="Ribosomal_uL22_arc-type"/>
</dbReference>
<dbReference type="NCBIfam" id="TIGR01038">
    <property type="entry name" value="uL22_arch_euk"/>
    <property type="match status" value="1"/>
</dbReference>
<organism evidence="7 8">
    <name type="scientific">Caldiarchaeum subterraneum</name>
    <dbReference type="NCBI Taxonomy" id="311458"/>
    <lineage>
        <taxon>Archaea</taxon>
        <taxon>Nitrososphaerota</taxon>
        <taxon>Candidatus Caldarchaeales</taxon>
        <taxon>Candidatus Caldarchaeaceae</taxon>
        <taxon>Candidatus Caldarchaeum</taxon>
    </lineage>
</organism>
<evidence type="ECO:0000313" key="8">
    <source>
        <dbReference type="Proteomes" id="UP000608579"/>
    </source>
</evidence>
<name>A0A832ZWE1_CALS0</name>
<dbReference type="PANTHER" id="PTHR11593:SF10">
    <property type="entry name" value="60S RIBOSOMAL PROTEIN L17"/>
    <property type="match status" value="1"/>
</dbReference>
<dbReference type="GO" id="GO:0002181">
    <property type="term" value="P:cytoplasmic translation"/>
    <property type="evidence" value="ECO:0007669"/>
    <property type="project" value="TreeGrafter"/>
</dbReference>
<evidence type="ECO:0000313" key="7">
    <source>
        <dbReference type="EMBL" id="HIQ30100.1"/>
    </source>
</evidence>
<dbReference type="Pfam" id="PF00237">
    <property type="entry name" value="Ribosomal_L22"/>
    <property type="match status" value="1"/>
</dbReference>
<comment type="function">
    <text evidence="4">The globular domain of the protein is located near the polypeptide exit tunnel on the outside of the subunit, while an extended beta-hairpin is found that lines the wall of the exit tunnel in the center of the 70S ribosome.</text>
</comment>
<dbReference type="PANTHER" id="PTHR11593">
    <property type="entry name" value="60S RIBOSOMAL PROTEIN L17"/>
    <property type="match status" value="1"/>
</dbReference>
<dbReference type="EMBL" id="DQVM01000113">
    <property type="protein sequence ID" value="HIQ30100.1"/>
    <property type="molecule type" value="Genomic_DNA"/>
</dbReference>
<dbReference type="Proteomes" id="UP000608579">
    <property type="component" value="Unassembled WGS sequence"/>
</dbReference>
<gene>
    <name evidence="4" type="primary">rpl22</name>
    <name evidence="7" type="ORF">EYH45_06005</name>
</gene>
<dbReference type="NCBIfam" id="NF003260">
    <property type="entry name" value="PRK04223.1"/>
    <property type="match status" value="1"/>
</dbReference>
<keyword evidence="4 6" id="KW-0699">rRNA-binding</keyword>
<reference evidence="7" key="1">
    <citation type="journal article" date="2020" name="ISME J.">
        <title>Gammaproteobacteria mediating utilization of methyl-, sulfur- and petroleum organic compounds in deep ocean hydrothermal plumes.</title>
        <authorList>
            <person name="Zhou Z."/>
            <person name="Liu Y."/>
            <person name="Pan J."/>
            <person name="Cron B.R."/>
            <person name="Toner B.M."/>
            <person name="Anantharaman K."/>
            <person name="Breier J.A."/>
            <person name="Dick G.J."/>
            <person name="Li M."/>
        </authorList>
    </citation>
    <scope>NUCLEOTIDE SEQUENCE</scope>
    <source>
        <strain evidence="7">SZUA-1515</strain>
    </source>
</reference>
<dbReference type="AlphaFoldDB" id="A0A832ZWE1"/>
<dbReference type="InterPro" id="IPR005721">
    <property type="entry name" value="Ribosomal_uL22_euk/arc"/>
</dbReference>
<keyword evidence="4 6" id="KW-0694">RNA-binding</keyword>
<dbReference type="SUPFAM" id="SSF54843">
    <property type="entry name" value="Ribosomal protein L22"/>
    <property type="match status" value="1"/>
</dbReference>
<comment type="function">
    <text evidence="4 6">This protein binds specifically to 23S rRNA. It makes multiple contacts with different domains of the 23S rRNA in the assembled 50S subunit and ribosome.</text>
</comment>
<dbReference type="GO" id="GO:0019843">
    <property type="term" value="F:rRNA binding"/>
    <property type="evidence" value="ECO:0007669"/>
    <property type="project" value="UniProtKB-UniRule"/>
</dbReference>
<evidence type="ECO:0000256" key="5">
    <source>
        <dbReference type="RuleBase" id="RU004005"/>
    </source>
</evidence>
<evidence type="ECO:0000256" key="1">
    <source>
        <dbReference type="ARBA" id="ARBA00009451"/>
    </source>
</evidence>
<dbReference type="GO" id="GO:0022625">
    <property type="term" value="C:cytosolic large ribosomal subunit"/>
    <property type="evidence" value="ECO:0007669"/>
    <property type="project" value="UniProtKB-UniRule"/>
</dbReference>
<dbReference type="Gene3D" id="3.90.470.10">
    <property type="entry name" value="Ribosomal protein L22/L17"/>
    <property type="match status" value="1"/>
</dbReference>
<dbReference type="GO" id="GO:0003735">
    <property type="term" value="F:structural constituent of ribosome"/>
    <property type="evidence" value="ECO:0007669"/>
    <property type="project" value="UniProtKB-UniRule"/>
</dbReference>
<evidence type="ECO:0000256" key="3">
    <source>
        <dbReference type="ARBA" id="ARBA00023274"/>
    </source>
</evidence>
<dbReference type="HAMAP" id="MF_01331_A">
    <property type="entry name" value="Ribosomal_uL22_A"/>
    <property type="match status" value="1"/>
</dbReference>
<proteinExistence type="inferred from homology"/>
<keyword evidence="2 4" id="KW-0689">Ribosomal protein</keyword>
<accession>A0A832ZWE1</accession>
<comment type="similarity">
    <text evidence="1 4 5">Belongs to the universal ribosomal protein uL22 family.</text>
</comment>
<evidence type="ECO:0000256" key="2">
    <source>
        <dbReference type="ARBA" id="ARBA00022980"/>
    </source>
</evidence>
<protein>
    <recommendedName>
        <fullName evidence="4">Large ribosomal subunit protein uL22</fullName>
    </recommendedName>
</protein>